<dbReference type="EMBL" id="CAJNJQ010001093">
    <property type="protein sequence ID" value="CAE7119325.1"/>
    <property type="molecule type" value="Genomic_DNA"/>
</dbReference>
<dbReference type="Proteomes" id="UP000663827">
    <property type="component" value="Unassembled WGS sequence"/>
</dbReference>
<evidence type="ECO:0000313" key="2">
    <source>
        <dbReference type="Proteomes" id="UP000663827"/>
    </source>
</evidence>
<reference evidence="1" key="1">
    <citation type="submission" date="2021-01" db="EMBL/GenBank/DDBJ databases">
        <authorList>
            <person name="Kaushik A."/>
        </authorList>
    </citation>
    <scope>NUCLEOTIDE SEQUENCE</scope>
    <source>
        <strain evidence="1">AG5</strain>
    </source>
</reference>
<proteinExistence type="predicted"/>
<protein>
    <recommendedName>
        <fullName evidence="3">MYND-type domain-containing protein</fullName>
    </recommendedName>
</protein>
<accession>A0A8H3HU39</accession>
<evidence type="ECO:0000313" key="1">
    <source>
        <dbReference type="EMBL" id="CAE7119325.1"/>
    </source>
</evidence>
<comment type="caution">
    <text evidence="1">The sequence shown here is derived from an EMBL/GenBank/DDBJ whole genome shotgun (WGS) entry which is preliminary data.</text>
</comment>
<sequence length="575" mass="65740">MSHIHPLWGRPSSDKLYLEFYSREEALKRCTLSRDILIPVEAAIDRISKVRPNQTNHGVTLSDLQSIVICSRSAESYSLYASRSLIRGCIYLMSSMKISGRSSPFSYEFGYLCFRILALALGTCLLNDQGALESAVTNMAADKDNCFMWTFSIHVSSIIEAAISHNGNPGGETFNCIIGWSHCEDHSNMEELISTTDARLLLFLLWCDRERFLQTMAATVSPGLCGVMYVLWRCIIYQRYRQELSAADAKRLMVHYTDILWRSYLSAVANQDEAFHLLHSLNVQGFKSWEDDPKCINPEDSKFIVHIFGHQLLERIGGIVPVDIPKALNFVYLHSIHFTGCEYELPTLFMGVFKRLWGLVLNSGDRPSAATLDIICEAFDWCSKILVSFAARCFGHDDMFVLICRLSDTRISFLLDFIAKVMLLPDPATIETSPDKRSPHERFLIDSGHLCHNLSQIVSKENLLQCFSPYFFEWARYFRHLQFLQWLTTSYGPAPSEYYERCREIWLRIWKSLAKLPEPGLMSCWYPRCMENTYCSPRCQALDWNSAAADGEGCPHTQKSFFAEYEGAKGYGFLL</sequence>
<evidence type="ECO:0008006" key="3">
    <source>
        <dbReference type="Google" id="ProtNLM"/>
    </source>
</evidence>
<dbReference type="AlphaFoldDB" id="A0A8H3HU39"/>
<gene>
    <name evidence="1" type="ORF">RDB_LOCUS54730</name>
</gene>
<organism evidence="1 2">
    <name type="scientific">Rhizoctonia solani</name>
    <dbReference type="NCBI Taxonomy" id="456999"/>
    <lineage>
        <taxon>Eukaryota</taxon>
        <taxon>Fungi</taxon>
        <taxon>Dikarya</taxon>
        <taxon>Basidiomycota</taxon>
        <taxon>Agaricomycotina</taxon>
        <taxon>Agaricomycetes</taxon>
        <taxon>Cantharellales</taxon>
        <taxon>Ceratobasidiaceae</taxon>
        <taxon>Rhizoctonia</taxon>
    </lineage>
</organism>
<name>A0A8H3HU39_9AGAM</name>